<comment type="caution">
    <text evidence="7">The sequence shown here is derived from an EMBL/GenBank/DDBJ whole genome shotgun (WGS) entry which is preliminary data.</text>
</comment>
<protein>
    <recommendedName>
        <fullName evidence="3">alpha,alpha-trehalose-phosphate synthase (ADP-forming)</fullName>
        <ecNumber evidence="3">2.4.1.347</ecNumber>
    </recommendedName>
</protein>
<comment type="similarity">
    <text evidence="2">Belongs to the glycosyltransferase 20 family.</text>
</comment>
<organism evidence="7 8">
    <name type="scientific">Corynebacterium mendelii</name>
    <dbReference type="NCBI Taxonomy" id="2765362"/>
    <lineage>
        <taxon>Bacteria</taxon>
        <taxon>Bacillati</taxon>
        <taxon>Actinomycetota</taxon>
        <taxon>Actinomycetes</taxon>
        <taxon>Mycobacteriales</taxon>
        <taxon>Corynebacteriaceae</taxon>
        <taxon>Corynebacterium</taxon>
    </lineage>
</organism>
<comment type="catalytic activity">
    <reaction evidence="5">
        <text>ADP-alpha-D-glucose + D-glucose 6-phosphate = alpha,alpha-trehalose 6-phosphate + ADP + H(+)</text>
        <dbReference type="Rhea" id="RHEA:53880"/>
        <dbReference type="ChEBI" id="CHEBI:15378"/>
        <dbReference type="ChEBI" id="CHEBI:57498"/>
        <dbReference type="ChEBI" id="CHEBI:58429"/>
        <dbReference type="ChEBI" id="CHEBI:61548"/>
        <dbReference type="ChEBI" id="CHEBI:456216"/>
        <dbReference type="EC" id="2.4.1.347"/>
    </reaction>
</comment>
<evidence type="ECO:0000313" key="7">
    <source>
        <dbReference type="EMBL" id="MBN9645067.1"/>
    </source>
</evidence>
<comment type="catalytic activity">
    <reaction evidence="6">
        <text>TDP-alpha-D-glucose + D-glucose 6-phosphate = 5-methyl-UDP + alpha,alpha-trehalose 6-phosphate + H(+)</text>
        <dbReference type="Rhea" id="RHEA:53888"/>
        <dbReference type="ChEBI" id="CHEBI:15378"/>
        <dbReference type="ChEBI" id="CHEBI:58429"/>
        <dbReference type="ChEBI" id="CHEBI:61417"/>
        <dbReference type="ChEBI" id="CHEBI:61548"/>
        <dbReference type="ChEBI" id="CHEBI:137931"/>
    </reaction>
</comment>
<dbReference type="InterPro" id="IPR001830">
    <property type="entry name" value="Glyco_trans_20"/>
</dbReference>
<evidence type="ECO:0000256" key="1">
    <source>
        <dbReference type="ARBA" id="ARBA00001525"/>
    </source>
</evidence>
<gene>
    <name evidence="7" type="ORF">JZY06_10680</name>
</gene>
<dbReference type="RefSeq" id="WP_207279549.1">
    <property type="nucleotide sequence ID" value="NZ_JAFLEQ010000017.1"/>
</dbReference>
<dbReference type="AlphaFoldDB" id="A0A939IYV6"/>
<dbReference type="EC" id="2.4.1.347" evidence="3"/>
<evidence type="ECO:0000256" key="3">
    <source>
        <dbReference type="ARBA" id="ARBA00012842"/>
    </source>
</evidence>
<dbReference type="PANTHER" id="PTHR10788:SF106">
    <property type="entry name" value="BCDNA.GH08860"/>
    <property type="match status" value="1"/>
</dbReference>
<accession>A0A939IYV6</accession>
<evidence type="ECO:0000256" key="4">
    <source>
        <dbReference type="ARBA" id="ARBA00047452"/>
    </source>
</evidence>
<dbReference type="Proteomes" id="UP000664332">
    <property type="component" value="Unassembled WGS sequence"/>
</dbReference>
<evidence type="ECO:0000256" key="6">
    <source>
        <dbReference type="ARBA" id="ARBA00093268"/>
    </source>
</evidence>
<dbReference type="GO" id="GO:0003825">
    <property type="term" value="F:alpha,alpha-trehalose-phosphate synthase (UDP-forming) activity"/>
    <property type="evidence" value="ECO:0007669"/>
    <property type="project" value="TreeGrafter"/>
</dbReference>
<dbReference type="EMBL" id="JAFLEQ010000017">
    <property type="protein sequence ID" value="MBN9645067.1"/>
    <property type="molecule type" value="Genomic_DNA"/>
</dbReference>
<comment type="catalytic activity">
    <reaction evidence="4">
        <text>GDP-alpha-D-glucose + D-glucose 6-phosphate = alpha,alpha-trehalose 6-phosphate + GDP + H(+)</text>
        <dbReference type="Rhea" id="RHEA:14605"/>
        <dbReference type="ChEBI" id="CHEBI:15378"/>
        <dbReference type="ChEBI" id="CHEBI:58189"/>
        <dbReference type="ChEBI" id="CHEBI:58429"/>
        <dbReference type="ChEBI" id="CHEBI:61548"/>
        <dbReference type="ChEBI" id="CHEBI:62230"/>
    </reaction>
</comment>
<comment type="catalytic activity">
    <reaction evidence="1">
        <text>CDP-alpha-D-glucose + D-glucose 6-phosphate = alpha,alpha-trehalose 6-phosphate + CDP + H(+)</text>
        <dbReference type="Rhea" id="RHEA:53884"/>
        <dbReference type="ChEBI" id="CHEBI:15378"/>
        <dbReference type="ChEBI" id="CHEBI:58069"/>
        <dbReference type="ChEBI" id="CHEBI:58429"/>
        <dbReference type="ChEBI" id="CHEBI:61548"/>
        <dbReference type="ChEBI" id="CHEBI:137927"/>
    </reaction>
</comment>
<dbReference type="Gene3D" id="3.40.50.2000">
    <property type="entry name" value="Glycogen Phosphorylase B"/>
    <property type="match status" value="2"/>
</dbReference>
<name>A0A939IYV6_9CORY</name>
<evidence type="ECO:0000256" key="2">
    <source>
        <dbReference type="ARBA" id="ARBA00008799"/>
    </source>
</evidence>
<dbReference type="SUPFAM" id="SSF53756">
    <property type="entry name" value="UDP-Glycosyltransferase/glycogen phosphorylase"/>
    <property type="match status" value="1"/>
</dbReference>
<evidence type="ECO:0000313" key="8">
    <source>
        <dbReference type="Proteomes" id="UP000664332"/>
    </source>
</evidence>
<dbReference type="GO" id="GO:0005992">
    <property type="term" value="P:trehalose biosynthetic process"/>
    <property type="evidence" value="ECO:0007669"/>
    <property type="project" value="InterPro"/>
</dbReference>
<dbReference type="PANTHER" id="PTHR10788">
    <property type="entry name" value="TREHALOSE-6-PHOSPHATE SYNTHASE"/>
    <property type="match status" value="1"/>
</dbReference>
<reference evidence="7" key="1">
    <citation type="submission" date="2021-03" db="EMBL/GenBank/DDBJ databases">
        <authorList>
            <person name="Sun Q."/>
        </authorList>
    </citation>
    <scope>NUCLEOTIDE SEQUENCE</scope>
    <source>
        <strain evidence="7">CCM 8862</strain>
    </source>
</reference>
<proteinExistence type="inferred from homology"/>
<dbReference type="CDD" id="cd03788">
    <property type="entry name" value="GT20_TPS"/>
    <property type="match status" value="1"/>
</dbReference>
<evidence type="ECO:0000256" key="5">
    <source>
        <dbReference type="ARBA" id="ARBA00048311"/>
    </source>
</evidence>
<dbReference type="Pfam" id="PF00982">
    <property type="entry name" value="Glyco_transf_20"/>
    <property type="match status" value="1"/>
</dbReference>
<keyword evidence="8" id="KW-1185">Reference proteome</keyword>
<sequence>MASRLSHPHPADFVVTANRLPVDITRTADGGITASPSPGGLVTALRPVLKTHHGHWVGWNGQIAGDPQDPPVALGPCDGLSVVQVQLDEDDYRLFYEGMSNATLWPLYHDRIVEPVYNPQWFSRYRKVNRRYAHHTAAVAAPGATVWVQDYQLQLVPGMLKKLRPDIRCGFFCHIPFPSPDLFSQLPWREEILSGLLQADLIGFHLVDCAKNFLATVQRTFPAARVAGTPSCFAATASVTGTDGHTSAVGAFPISIDTATVVEQAAATDPESLRRQLGDPRLVITGVDRMDYTKGILQRLQAFEQLLDSAELDPEHTVFVQVATPSRERLEHYRATRREVEQAVGRINGRFGTIGHPVVHYLHGTLPAEKLYQLYRATDVMVVNAFKDGMNLVAKEFVACHTDGSGALVLSEFTGAARELTQAHLINPHAPEDLPRAMAAAAAEMTAHPDAAAARMHAMAETVRNCDVTWWAQKFLSCLLSPKGTSL</sequence>